<reference evidence="2 3" key="1">
    <citation type="journal article" date="2014" name="Genome Biol. Evol.">
        <title>The secreted proteins of Achlya hypogyna and Thraustotheca clavata identify the ancestral oomycete secretome and reveal gene acquisitions by horizontal gene transfer.</title>
        <authorList>
            <person name="Misner I."/>
            <person name="Blouin N."/>
            <person name="Leonard G."/>
            <person name="Richards T.A."/>
            <person name="Lane C.E."/>
        </authorList>
    </citation>
    <scope>NUCLEOTIDE SEQUENCE [LARGE SCALE GENOMIC DNA]</scope>
    <source>
        <strain evidence="2 3">ATCC 48635</strain>
    </source>
</reference>
<keyword evidence="1" id="KW-1133">Transmembrane helix</keyword>
<protein>
    <recommendedName>
        <fullName evidence="4">Transmembrane protein</fullName>
    </recommendedName>
</protein>
<dbReference type="OrthoDB" id="78936at2759"/>
<name>A0A1V9Z125_ACHHY</name>
<evidence type="ECO:0000313" key="2">
    <source>
        <dbReference type="EMBL" id="OQR91500.1"/>
    </source>
</evidence>
<feature type="non-terminal residue" evidence="2">
    <location>
        <position position="815"/>
    </location>
</feature>
<comment type="caution">
    <text evidence="2">The sequence shown here is derived from an EMBL/GenBank/DDBJ whole genome shotgun (WGS) entry which is preliminary data.</text>
</comment>
<feature type="transmembrane region" description="Helical" evidence="1">
    <location>
        <begin position="624"/>
        <end position="648"/>
    </location>
</feature>
<dbReference type="Proteomes" id="UP000243579">
    <property type="component" value="Unassembled WGS sequence"/>
</dbReference>
<feature type="transmembrane region" description="Helical" evidence="1">
    <location>
        <begin position="584"/>
        <end position="604"/>
    </location>
</feature>
<evidence type="ECO:0000313" key="3">
    <source>
        <dbReference type="Proteomes" id="UP000243579"/>
    </source>
</evidence>
<dbReference type="EMBL" id="JNBR01000523">
    <property type="protein sequence ID" value="OQR91500.1"/>
    <property type="molecule type" value="Genomic_DNA"/>
</dbReference>
<proteinExistence type="predicted"/>
<gene>
    <name evidence="2" type="ORF">ACHHYP_04652</name>
</gene>
<accession>A0A1V9Z125</accession>
<keyword evidence="1" id="KW-0472">Membrane</keyword>
<evidence type="ECO:0000256" key="1">
    <source>
        <dbReference type="SAM" id="Phobius"/>
    </source>
</evidence>
<feature type="transmembrane region" description="Helical" evidence="1">
    <location>
        <begin position="711"/>
        <end position="733"/>
    </location>
</feature>
<feature type="transmembrane region" description="Helical" evidence="1">
    <location>
        <begin position="655"/>
        <end position="675"/>
    </location>
</feature>
<keyword evidence="1" id="KW-0812">Transmembrane</keyword>
<organism evidence="2 3">
    <name type="scientific">Achlya hypogyna</name>
    <name type="common">Oomycete</name>
    <name type="synonym">Protoachlya hypogyna</name>
    <dbReference type="NCBI Taxonomy" id="1202772"/>
    <lineage>
        <taxon>Eukaryota</taxon>
        <taxon>Sar</taxon>
        <taxon>Stramenopiles</taxon>
        <taxon>Oomycota</taxon>
        <taxon>Saprolegniomycetes</taxon>
        <taxon>Saprolegniales</taxon>
        <taxon>Achlyaceae</taxon>
        <taxon>Achlya</taxon>
    </lineage>
</organism>
<feature type="transmembrane region" description="Helical" evidence="1">
    <location>
        <begin position="538"/>
        <end position="563"/>
    </location>
</feature>
<keyword evidence="3" id="KW-1185">Reference proteome</keyword>
<evidence type="ECO:0008006" key="4">
    <source>
        <dbReference type="Google" id="ProtNLM"/>
    </source>
</evidence>
<dbReference type="AlphaFoldDB" id="A0A1V9Z125"/>
<sequence>MMQYAAVMYLLWTTGCSIWYLTIISPNLDNDLFWPDFAATGAQTFLIDLFARPLGTTLELYGSAIPKTYGTASTGNEMKTTYPRALALAELTTVKDAIESFQTLDSAYTFNLVTQYCWVDFDRRWEVAHTLVRQRRCNAKFTANGAVYFEGILRNVDWGVWAATYEASFMFSVGNAVKASPGGAAWLAALPDAAKSVASEVAYWTTKGITSYKLAWSNDIQIGMLESVAIFNIFDQTQYLTTSNIPFVQRGPFWTTYYDVAVFSADLVAAAMLNGSYVRSAANFYGNMNKTLESLISLYPFTPNSIVIHEVLGPFQSIDLYLEAPPASLVKAVLAFDATISAALQTDEVLAARFTAIPSATLDPVPRGWLSHHLTYFGGIPFCALVPGAPFVQASFSFADSCTMPGPIQQGAATCDLCVSLATCCNLYVDQVSDAVLAMGLPQADTKDVFDDVTALGVEIVQFAMVASTSAPLLLRQPLLGGEWAFFGYAALYDWVYGLREVVSFHGDVSTVVLMSERVETLPLALSGHEIPRSTCLYLWYLAIVTTVMLAVVAAALVALTILRPQNAPITHLLHFNRIVGPVWVGRPFLLGRGLTAIIALSSAPIGFKATNGFGVFHAAPKSVLASLLTASESTWISFVISDVLLVATGHYTKWYAPLGSLLAGLATFCVNLASPVAATATLNRSCARNNVDVQLTCTRGTVQIGFPQRAALMLVIQLVSLLFAFLIVRFFLDRRIRPPPPYDVPYIIPASVLAFSEAPSDIWTMHPVLAVLSGYVHVRNYIFDIKQWMVFRSGFVEPVVIDSPHIKFVEIPTH</sequence>